<evidence type="ECO:0000256" key="2">
    <source>
        <dbReference type="SAM" id="SignalP"/>
    </source>
</evidence>
<feature type="chain" id="PRO_5001723036" evidence="2">
    <location>
        <begin position="27"/>
        <end position="300"/>
    </location>
</feature>
<evidence type="ECO:0000313" key="3">
    <source>
        <dbReference type="EMBL" id="CDI54474.1"/>
    </source>
</evidence>
<protein>
    <submittedName>
        <fullName evidence="3">Uncharacterized protein</fullName>
    </submittedName>
</protein>
<feature type="region of interest" description="Disordered" evidence="1">
    <location>
        <begin position="68"/>
        <end position="93"/>
    </location>
</feature>
<feature type="compositionally biased region" description="Pro residues" evidence="1">
    <location>
        <begin position="76"/>
        <end position="86"/>
    </location>
</feature>
<sequence length="300" mass="33081">MLIKTTKITVLMQLAVLVSLISLVVASPLLTIDENEQLGHHPFKDFSPNAKRVSPLRDDKTQLFLDSLQSSHSAQPPTPAPAPAPAPARTAAGATTDRASFFSKWKMPQSRNAVLATIEEMQKALKNRPAELSSDYPLTLWPVKVRDFSEKNFIPAIKLPENGWAAQAFEQMKHQTYGRPFYAVFGKGNVYHVSNYGTTKIDGALSDNIKNEISVSKPTVTVPNYARYKSGLSWMERFKLPSDFRARYSPAVVANGFGQRIAGIGARAKSGLSQLGSLGGSSRQWLGKATENFRFFPRPL</sequence>
<proteinExistence type="predicted"/>
<dbReference type="AlphaFoldDB" id="A0A077RB39"/>
<dbReference type="EMBL" id="HG529615">
    <property type="protein sequence ID" value="CDI54474.1"/>
    <property type="molecule type" value="Genomic_DNA"/>
</dbReference>
<keyword evidence="2" id="KW-0732">Signal</keyword>
<accession>A0A077RB39</accession>
<organism evidence="3">
    <name type="scientific">Melanopsichium pennsylvanicum 4</name>
    <dbReference type="NCBI Taxonomy" id="1398559"/>
    <lineage>
        <taxon>Eukaryota</taxon>
        <taxon>Fungi</taxon>
        <taxon>Dikarya</taxon>
        <taxon>Basidiomycota</taxon>
        <taxon>Ustilaginomycotina</taxon>
        <taxon>Ustilaginomycetes</taxon>
        <taxon>Ustilaginales</taxon>
        <taxon>Ustilaginaceae</taxon>
        <taxon>Melanopsichium</taxon>
    </lineage>
</organism>
<name>A0A077RB39_9BASI</name>
<feature type="signal peptide" evidence="2">
    <location>
        <begin position="1"/>
        <end position="26"/>
    </location>
</feature>
<evidence type="ECO:0000256" key="1">
    <source>
        <dbReference type="SAM" id="MobiDB-lite"/>
    </source>
</evidence>
<reference evidence="3" key="1">
    <citation type="journal article" date="2014" name="Genome Biol. Evol.">
        <title>Gene Loss Rather Than Gene Gain Is Associated with a Host Jump from Monocots to Dicots in the Smut Fungus Melanopsichium pennsylvanicum.</title>
        <authorList>
            <person name="Sharma R."/>
            <person name="Mishra B."/>
            <person name="Runge F."/>
            <person name="Thines M."/>
        </authorList>
    </citation>
    <scope>NUCLEOTIDE SEQUENCE</scope>
    <source>
        <strain evidence="3">4</strain>
    </source>
</reference>